<protein>
    <submittedName>
        <fullName evidence="4">Phenazine biosynthesis protein PhzF family</fullName>
    </submittedName>
</protein>
<dbReference type="SUPFAM" id="SSF54506">
    <property type="entry name" value="Diaminopimelate epimerase-like"/>
    <property type="match status" value="1"/>
</dbReference>
<proteinExistence type="inferred from homology"/>
<dbReference type="RefSeq" id="WP_055450293.1">
    <property type="nucleotide sequence ID" value="NZ_CYHF01000004.1"/>
</dbReference>
<comment type="similarity">
    <text evidence="1">Belongs to the PhzF family.</text>
</comment>
<feature type="active site" evidence="3">
    <location>
        <position position="46"/>
    </location>
</feature>
<dbReference type="PANTHER" id="PTHR13774">
    <property type="entry name" value="PHENAZINE BIOSYNTHESIS PROTEIN"/>
    <property type="match status" value="1"/>
</dbReference>
<dbReference type="Gene3D" id="3.10.310.10">
    <property type="entry name" value="Diaminopimelate Epimerase, Chain A, domain 1"/>
    <property type="match status" value="2"/>
</dbReference>
<accession>A0A0K6I049</accession>
<organism evidence="4 5">
    <name type="scientific">Thiomonas bhubaneswarensis</name>
    <dbReference type="NCBI Taxonomy" id="339866"/>
    <lineage>
        <taxon>Bacteria</taxon>
        <taxon>Pseudomonadati</taxon>
        <taxon>Pseudomonadota</taxon>
        <taxon>Betaproteobacteria</taxon>
        <taxon>Burkholderiales</taxon>
        <taxon>Thiomonas</taxon>
    </lineage>
</organism>
<evidence type="ECO:0000256" key="1">
    <source>
        <dbReference type="ARBA" id="ARBA00008270"/>
    </source>
</evidence>
<evidence type="ECO:0000256" key="2">
    <source>
        <dbReference type="ARBA" id="ARBA00023235"/>
    </source>
</evidence>
<keyword evidence="2" id="KW-0413">Isomerase</keyword>
<sequence>MRIALYQIDAFAERLFEGNPAAVCPMGAWLDDTVMQAIAAENNLAETAFFVQTAPDSADLRWFTPRAEVDLCGHATLASAHVWFEHLGHTGPDVTFHTRSGALRVQRAEHGLRMDFPAVATVPCEAPAALAAGLGGHPEQVLRGMDLIAVFADARQVLALDPDFRAIAALDTRGVVATAPGDDCDFVSRCFYPGLGIDEDPVTGSAHCALAPYWAHRLGRDRLHARQLSRRGGALHCEVHTGRVLLEGRAVDYLVGEIAL</sequence>
<dbReference type="Proteomes" id="UP000183649">
    <property type="component" value="Unassembled WGS sequence"/>
</dbReference>
<evidence type="ECO:0000313" key="5">
    <source>
        <dbReference type="Proteomes" id="UP000183649"/>
    </source>
</evidence>
<dbReference type="EMBL" id="CYHF01000004">
    <property type="protein sequence ID" value="CUA96461.1"/>
    <property type="molecule type" value="Genomic_DNA"/>
</dbReference>
<dbReference type="Pfam" id="PF02567">
    <property type="entry name" value="PhzC-PhzF"/>
    <property type="match status" value="1"/>
</dbReference>
<dbReference type="InterPro" id="IPR003719">
    <property type="entry name" value="Phenazine_PhzF-like"/>
</dbReference>
<dbReference type="NCBIfam" id="TIGR00654">
    <property type="entry name" value="PhzF_family"/>
    <property type="match status" value="1"/>
</dbReference>
<name>A0A0K6I049_9BURK</name>
<dbReference type="GO" id="GO:0016853">
    <property type="term" value="F:isomerase activity"/>
    <property type="evidence" value="ECO:0007669"/>
    <property type="project" value="UniProtKB-KW"/>
</dbReference>
<dbReference type="GO" id="GO:0005737">
    <property type="term" value="C:cytoplasm"/>
    <property type="evidence" value="ECO:0007669"/>
    <property type="project" value="TreeGrafter"/>
</dbReference>
<evidence type="ECO:0000313" key="4">
    <source>
        <dbReference type="EMBL" id="CUA96461.1"/>
    </source>
</evidence>
<gene>
    <name evidence="4" type="ORF">Ga0061069_104143</name>
</gene>
<dbReference type="OrthoDB" id="9788221at2"/>
<dbReference type="STRING" id="339866.GCA_001418255_01377"/>
<dbReference type="PIRSF" id="PIRSF016184">
    <property type="entry name" value="PhzC_PhzF"/>
    <property type="match status" value="1"/>
</dbReference>
<keyword evidence="5" id="KW-1185">Reference proteome</keyword>
<dbReference type="AlphaFoldDB" id="A0A0K6I049"/>
<reference evidence="5" key="1">
    <citation type="submission" date="2015-08" db="EMBL/GenBank/DDBJ databases">
        <authorList>
            <person name="Varghese N."/>
        </authorList>
    </citation>
    <scope>NUCLEOTIDE SEQUENCE [LARGE SCALE GENOMIC DNA]</scope>
    <source>
        <strain evidence="5">DSM 18181</strain>
    </source>
</reference>
<dbReference type="PANTHER" id="PTHR13774:SF17">
    <property type="entry name" value="PHENAZINE BIOSYNTHESIS-LIKE DOMAIN-CONTAINING PROTEIN"/>
    <property type="match status" value="1"/>
</dbReference>
<evidence type="ECO:0000256" key="3">
    <source>
        <dbReference type="PIRSR" id="PIRSR016184-1"/>
    </source>
</evidence>